<dbReference type="GO" id="GO:0004803">
    <property type="term" value="F:transposase activity"/>
    <property type="evidence" value="ECO:0007669"/>
    <property type="project" value="InterPro"/>
</dbReference>
<name>C0GGV9_DETAL</name>
<evidence type="ECO:0000313" key="2">
    <source>
        <dbReference type="EMBL" id="EEG77550.1"/>
    </source>
</evidence>
<proteinExistence type="predicted"/>
<dbReference type="Pfam" id="PF01797">
    <property type="entry name" value="Y1_Tnp"/>
    <property type="match status" value="1"/>
</dbReference>
<organism evidence="2 3">
    <name type="scientific">Dethiobacter alkaliphilus AHT 1</name>
    <dbReference type="NCBI Taxonomy" id="555088"/>
    <lineage>
        <taxon>Bacteria</taxon>
        <taxon>Bacillati</taxon>
        <taxon>Bacillota</taxon>
        <taxon>Dethiobacteria</taxon>
        <taxon>Dethiobacterales</taxon>
        <taxon>Dethiobacteraceae</taxon>
        <taxon>Dethiobacter</taxon>
    </lineage>
</organism>
<protein>
    <recommendedName>
        <fullName evidence="1">Transposase IS200-like domain-containing protein</fullName>
    </recommendedName>
</protein>
<dbReference type="Gene3D" id="3.30.70.1290">
    <property type="entry name" value="Transposase IS200-like"/>
    <property type="match status" value="1"/>
</dbReference>
<dbReference type="GO" id="GO:0003677">
    <property type="term" value="F:DNA binding"/>
    <property type="evidence" value="ECO:0007669"/>
    <property type="project" value="InterPro"/>
</dbReference>
<keyword evidence="3" id="KW-1185">Reference proteome</keyword>
<dbReference type="Proteomes" id="UP000006443">
    <property type="component" value="Unassembled WGS sequence"/>
</dbReference>
<dbReference type="SUPFAM" id="SSF143422">
    <property type="entry name" value="Transposase IS200-like"/>
    <property type="match status" value="1"/>
</dbReference>
<feature type="domain" description="Transposase IS200-like" evidence="1">
    <location>
        <begin position="9"/>
        <end position="123"/>
    </location>
</feature>
<reference evidence="2 3" key="1">
    <citation type="submission" date="2009-02" db="EMBL/GenBank/DDBJ databases">
        <title>Sequencing of the draft genome and assembly of Dethiobacter alkaliphilus AHT 1.</title>
        <authorList>
            <consortium name="US DOE Joint Genome Institute (JGI-PGF)"/>
            <person name="Lucas S."/>
            <person name="Copeland A."/>
            <person name="Lapidus A."/>
            <person name="Glavina del Rio T."/>
            <person name="Dalin E."/>
            <person name="Tice H."/>
            <person name="Bruce D."/>
            <person name="Goodwin L."/>
            <person name="Pitluck S."/>
            <person name="Larimer F."/>
            <person name="Land M.L."/>
            <person name="Hauser L."/>
            <person name="Muyzer G."/>
        </authorList>
    </citation>
    <scope>NUCLEOTIDE SEQUENCE [LARGE SCALE GENOMIC DNA]</scope>
    <source>
        <strain evidence="2 3">AHT 1</strain>
    </source>
</reference>
<dbReference type="eggNOG" id="COG1943">
    <property type="taxonomic scope" value="Bacteria"/>
</dbReference>
<dbReference type="STRING" id="555088.DealDRAFT_1673"/>
<dbReference type="EMBL" id="ACJM01000007">
    <property type="protein sequence ID" value="EEG77550.1"/>
    <property type="molecule type" value="Genomic_DNA"/>
</dbReference>
<dbReference type="AlphaFoldDB" id="C0GGV9"/>
<dbReference type="InterPro" id="IPR002686">
    <property type="entry name" value="Transposase_17"/>
</dbReference>
<dbReference type="InterPro" id="IPR036515">
    <property type="entry name" value="Transposase_17_sf"/>
</dbReference>
<evidence type="ECO:0000313" key="3">
    <source>
        <dbReference type="Proteomes" id="UP000006443"/>
    </source>
</evidence>
<dbReference type="SMART" id="SM01321">
    <property type="entry name" value="Y1_Tnp"/>
    <property type="match status" value="1"/>
</dbReference>
<dbReference type="PANTHER" id="PTHR34322:SF2">
    <property type="entry name" value="TRANSPOSASE IS200-LIKE DOMAIN-CONTAINING PROTEIN"/>
    <property type="match status" value="1"/>
</dbReference>
<comment type="caution">
    <text evidence="2">The sequence shown here is derived from an EMBL/GenBank/DDBJ whole genome shotgun (WGS) entry which is preliminary data.</text>
</comment>
<evidence type="ECO:0000259" key="1">
    <source>
        <dbReference type="SMART" id="SM01321"/>
    </source>
</evidence>
<gene>
    <name evidence="2" type="ORF">DealDRAFT_1673</name>
</gene>
<dbReference type="PANTHER" id="PTHR34322">
    <property type="entry name" value="TRANSPOSASE, Y1_TNP DOMAIN-CONTAINING"/>
    <property type="match status" value="1"/>
</dbReference>
<accession>C0GGV9</accession>
<dbReference type="GO" id="GO:0006313">
    <property type="term" value="P:DNA transposition"/>
    <property type="evidence" value="ECO:0007669"/>
    <property type="project" value="InterPro"/>
</dbReference>
<sequence>MPRGPRKRSRSGVYHVMIRGVNKTLIFLDEEDKRYFLQVLFKVQKISGFILFAYCIMDNHVHLVIKEGDELLPEIMKRINVRYATYFNKKYGRVGYLFQSRYRSETIETDSRLIECIRYVHNNPCKAYLVHQPDGYLWSSYRAYLEKEEGTKLLDTEFVLGLFANIRSVAQKKFAIFSALDAEDNFIDIEKDLDEKRREAEVVIKEILAKHKITTESLASTNLALRAQILREIREKVNLPAKVLAEMLGVSVHLIYRA</sequence>